<evidence type="ECO:0000256" key="9">
    <source>
        <dbReference type="ARBA" id="ARBA00048679"/>
    </source>
</evidence>
<comment type="catalytic activity">
    <reaction evidence="9">
        <text>L-seryl-[protein] + ATP = O-phospho-L-seryl-[protein] + ADP + H(+)</text>
        <dbReference type="Rhea" id="RHEA:17989"/>
        <dbReference type="Rhea" id="RHEA-COMP:9863"/>
        <dbReference type="Rhea" id="RHEA-COMP:11604"/>
        <dbReference type="ChEBI" id="CHEBI:15378"/>
        <dbReference type="ChEBI" id="CHEBI:29999"/>
        <dbReference type="ChEBI" id="CHEBI:30616"/>
        <dbReference type="ChEBI" id="CHEBI:83421"/>
        <dbReference type="ChEBI" id="CHEBI:456216"/>
        <dbReference type="EC" id="2.7.11.1"/>
    </reaction>
</comment>
<keyword evidence="13" id="KW-1185">Reference proteome</keyword>
<dbReference type="SMART" id="SM00220">
    <property type="entry name" value="S_TKc"/>
    <property type="match status" value="1"/>
</dbReference>
<comment type="catalytic activity">
    <reaction evidence="8">
        <text>L-threonyl-[protein] + ATP = O-phospho-L-threonyl-[protein] + ADP + H(+)</text>
        <dbReference type="Rhea" id="RHEA:46608"/>
        <dbReference type="Rhea" id="RHEA-COMP:11060"/>
        <dbReference type="Rhea" id="RHEA-COMP:11605"/>
        <dbReference type="ChEBI" id="CHEBI:15378"/>
        <dbReference type="ChEBI" id="CHEBI:30013"/>
        <dbReference type="ChEBI" id="CHEBI:30616"/>
        <dbReference type="ChEBI" id="CHEBI:61977"/>
        <dbReference type="ChEBI" id="CHEBI:456216"/>
        <dbReference type="EC" id="2.7.11.1"/>
    </reaction>
</comment>
<dbReference type="InterPro" id="IPR000719">
    <property type="entry name" value="Prot_kinase_dom"/>
</dbReference>
<gene>
    <name evidence="12" type="ORF">SKAU_G00386380</name>
</gene>
<evidence type="ECO:0000259" key="11">
    <source>
        <dbReference type="PROSITE" id="PS50011"/>
    </source>
</evidence>
<feature type="region of interest" description="Disordered" evidence="10">
    <location>
        <begin position="1"/>
        <end position="64"/>
    </location>
</feature>
<keyword evidence="7" id="KW-0067">ATP-binding</keyword>
<keyword evidence="5" id="KW-0547">Nucleotide-binding</keyword>
<comment type="caution">
    <text evidence="12">The sequence shown here is derived from an EMBL/GenBank/DDBJ whole genome shotgun (WGS) entry which is preliminary data.</text>
</comment>
<keyword evidence="3" id="KW-0723">Serine/threonine-protein kinase</keyword>
<feature type="compositionally biased region" description="Basic residues" evidence="10">
    <location>
        <begin position="54"/>
        <end position="63"/>
    </location>
</feature>
<evidence type="ECO:0000256" key="5">
    <source>
        <dbReference type="ARBA" id="ARBA00022741"/>
    </source>
</evidence>
<comment type="similarity">
    <text evidence="1">Belongs to the protein kinase superfamily. CAMK Ser/Thr protein kinase family. PIM subfamily.</text>
</comment>
<sequence>MQLSRRSGAPGGATLATTYRPLATPDAAEPEVSSDTVLPSEPEPSDTPLSATGRPKRHRRPPGHLRDFDVALKYARKEEELQLPGLERPMPKEVGLFEMVNTPSSHPNILKLFDWFDRPASYVMAMERPDPCKDLFTYCQEQGGVLDEDQARSVTRQLLGALQHCHDHGVVHRDVKPENILIQTDTKEIKLIDFGCGDPLKDTPYTEYAGTNEFLPIEWYQKGQFLAGPGTVWSVGVTVYDIVCGYCPFTTYTDREMRQVEFCTGLSPGIKDFIRCCLRPRAKDRPTLEQLQLHTWLQQSC</sequence>
<evidence type="ECO:0000256" key="4">
    <source>
        <dbReference type="ARBA" id="ARBA00022679"/>
    </source>
</evidence>
<evidence type="ECO:0000256" key="6">
    <source>
        <dbReference type="ARBA" id="ARBA00022777"/>
    </source>
</evidence>
<dbReference type="InterPro" id="IPR008271">
    <property type="entry name" value="Ser/Thr_kinase_AS"/>
</dbReference>
<dbReference type="Proteomes" id="UP001152622">
    <property type="component" value="Chromosome 19"/>
</dbReference>
<dbReference type="EMBL" id="JAINUF010000019">
    <property type="protein sequence ID" value="KAJ8337418.1"/>
    <property type="molecule type" value="Genomic_DNA"/>
</dbReference>
<dbReference type="OrthoDB" id="8596411at2759"/>
<proteinExistence type="inferred from homology"/>
<accession>A0A9Q1EEP0</accession>
<evidence type="ECO:0000256" key="2">
    <source>
        <dbReference type="ARBA" id="ARBA00012513"/>
    </source>
</evidence>
<dbReference type="Pfam" id="PF00069">
    <property type="entry name" value="Pkinase"/>
    <property type="match status" value="1"/>
</dbReference>
<dbReference type="PANTHER" id="PTHR22984:SF11">
    <property type="entry name" value="AURORA KINASE-RELATED"/>
    <property type="match status" value="1"/>
</dbReference>
<dbReference type="AlphaFoldDB" id="A0A9Q1EEP0"/>
<dbReference type="Gene3D" id="1.10.510.10">
    <property type="entry name" value="Transferase(Phosphotransferase) domain 1"/>
    <property type="match status" value="1"/>
</dbReference>
<dbReference type="EC" id="2.7.11.1" evidence="2"/>
<dbReference type="PROSITE" id="PS50011">
    <property type="entry name" value="PROTEIN_KINASE_DOM"/>
    <property type="match status" value="1"/>
</dbReference>
<evidence type="ECO:0000256" key="8">
    <source>
        <dbReference type="ARBA" id="ARBA00047899"/>
    </source>
</evidence>
<evidence type="ECO:0000256" key="1">
    <source>
        <dbReference type="ARBA" id="ARBA00005505"/>
    </source>
</evidence>
<evidence type="ECO:0000256" key="3">
    <source>
        <dbReference type="ARBA" id="ARBA00022527"/>
    </source>
</evidence>
<dbReference type="InterPro" id="IPR011009">
    <property type="entry name" value="Kinase-like_dom_sf"/>
</dbReference>
<keyword evidence="4" id="KW-0808">Transferase</keyword>
<dbReference type="GO" id="GO:0043066">
    <property type="term" value="P:negative regulation of apoptotic process"/>
    <property type="evidence" value="ECO:0007669"/>
    <property type="project" value="TreeGrafter"/>
</dbReference>
<dbReference type="Gene3D" id="3.30.200.20">
    <property type="entry name" value="Phosphorylase Kinase, domain 1"/>
    <property type="match status" value="1"/>
</dbReference>
<evidence type="ECO:0000313" key="13">
    <source>
        <dbReference type="Proteomes" id="UP001152622"/>
    </source>
</evidence>
<protein>
    <recommendedName>
        <fullName evidence="2">non-specific serine/threonine protein kinase</fullName>
        <ecNumber evidence="2">2.7.11.1</ecNumber>
    </recommendedName>
</protein>
<evidence type="ECO:0000313" key="12">
    <source>
        <dbReference type="EMBL" id="KAJ8337418.1"/>
    </source>
</evidence>
<evidence type="ECO:0000256" key="7">
    <source>
        <dbReference type="ARBA" id="ARBA00022840"/>
    </source>
</evidence>
<dbReference type="PROSITE" id="PS00108">
    <property type="entry name" value="PROTEIN_KINASE_ST"/>
    <property type="match status" value="1"/>
</dbReference>
<dbReference type="GO" id="GO:0005524">
    <property type="term" value="F:ATP binding"/>
    <property type="evidence" value="ECO:0007669"/>
    <property type="project" value="UniProtKB-KW"/>
</dbReference>
<evidence type="ECO:0000256" key="10">
    <source>
        <dbReference type="SAM" id="MobiDB-lite"/>
    </source>
</evidence>
<dbReference type="GO" id="GO:0004674">
    <property type="term" value="F:protein serine/threonine kinase activity"/>
    <property type="evidence" value="ECO:0007669"/>
    <property type="project" value="UniProtKB-KW"/>
</dbReference>
<reference evidence="12" key="1">
    <citation type="journal article" date="2023" name="Science">
        <title>Genome structures resolve the early diversification of teleost fishes.</title>
        <authorList>
            <person name="Parey E."/>
            <person name="Louis A."/>
            <person name="Montfort J."/>
            <person name="Bouchez O."/>
            <person name="Roques C."/>
            <person name="Iampietro C."/>
            <person name="Lluch J."/>
            <person name="Castinel A."/>
            <person name="Donnadieu C."/>
            <person name="Desvignes T."/>
            <person name="Floi Bucao C."/>
            <person name="Jouanno E."/>
            <person name="Wen M."/>
            <person name="Mejri S."/>
            <person name="Dirks R."/>
            <person name="Jansen H."/>
            <person name="Henkel C."/>
            <person name="Chen W.J."/>
            <person name="Zahm M."/>
            <person name="Cabau C."/>
            <person name="Klopp C."/>
            <person name="Thompson A.W."/>
            <person name="Robinson-Rechavi M."/>
            <person name="Braasch I."/>
            <person name="Lecointre G."/>
            <person name="Bobe J."/>
            <person name="Postlethwait J.H."/>
            <person name="Berthelot C."/>
            <person name="Roest Crollius H."/>
            <person name="Guiguen Y."/>
        </authorList>
    </citation>
    <scope>NUCLEOTIDE SEQUENCE</scope>
    <source>
        <strain evidence="12">WJC10195</strain>
    </source>
</reference>
<keyword evidence="6" id="KW-0418">Kinase</keyword>
<dbReference type="SUPFAM" id="SSF56112">
    <property type="entry name" value="Protein kinase-like (PK-like)"/>
    <property type="match status" value="1"/>
</dbReference>
<name>A0A9Q1EEP0_SYNKA</name>
<dbReference type="PANTHER" id="PTHR22984">
    <property type="entry name" value="SERINE/THREONINE-PROTEIN KINASE PIM"/>
    <property type="match status" value="1"/>
</dbReference>
<organism evidence="12 13">
    <name type="scientific">Synaphobranchus kaupii</name>
    <name type="common">Kaup's arrowtooth eel</name>
    <dbReference type="NCBI Taxonomy" id="118154"/>
    <lineage>
        <taxon>Eukaryota</taxon>
        <taxon>Metazoa</taxon>
        <taxon>Chordata</taxon>
        <taxon>Craniata</taxon>
        <taxon>Vertebrata</taxon>
        <taxon>Euteleostomi</taxon>
        <taxon>Actinopterygii</taxon>
        <taxon>Neopterygii</taxon>
        <taxon>Teleostei</taxon>
        <taxon>Anguilliformes</taxon>
        <taxon>Synaphobranchidae</taxon>
        <taxon>Synaphobranchus</taxon>
    </lineage>
</organism>
<feature type="domain" description="Protein kinase" evidence="11">
    <location>
        <begin position="1"/>
        <end position="297"/>
    </location>
</feature>
<dbReference type="GO" id="GO:0005737">
    <property type="term" value="C:cytoplasm"/>
    <property type="evidence" value="ECO:0007669"/>
    <property type="project" value="TreeGrafter"/>
</dbReference>
<dbReference type="InterPro" id="IPR051138">
    <property type="entry name" value="PIM_Ser/Thr_kinase"/>
</dbReference>
<dbReference type="GO" id="GO:0007346">
    <property type="term" value="P:regulation of mitotic cell cycle"/>
    <property type="evidence" value="ECO:0007669"/>
    <property type="project" value="TreeGrafter"/>
</dbReference>